<organism evidence="1 2">
    <name type="scientific">Scyliorhinus torazame</name>
    <name type="common">Cloudy catshark</name>
    <name type="synonym">Catulus torazame</name>
    <dbReference type="NCBI Taxonomy" id="75743"/>
    <lineage>
        <taxon>Eukaryota</taxon>
        <taxon>Metazoa</taxon>
        <taxon>Chordata</taxon>
        <taxon>Craniata</taxon>
        <taxon>Vertebrata</taxon>
        <taxon>Chondrichthyes</taxon>
        <taxon>Elasmobranchii</taxon>
        <taxon>Galeomorphii</taxon>
        <taxon>Galeoidea</taxon>
        <taxon>Carcharhiniformes</taxon>
        <taxon>Scyliorhinidae</taxon>
        <taxon>Scyliorhinus</taxon>
    </lineage>
</organism>
<evidence type="ECO:0000313" key="1">
    <source>
        <dbReference type="EMBL" id="GCB80635.1"/>
    </source>
</evidence>
<protein>
    <submittedName>
        <fullName evidence="1">Uncharacterized protein</fullName>
    </submittedName>
</protein>
<comment type="caution">
    <text evidence="1">The sequence shown here is derived from an EMBL/GenBank/DDBJ whole genome shotgun (WGS) entry which is preliminary data.</text>
</comment>
<keyword evidence="2" id="KW-1185">Reference proteome</keyword>
<dbReference type="AlphaFoldDB" id="A0A401Q5J4"/>
<dbReference type="EMBL" id="BFAA01009762">
    <property type="protein sequence ID" value="GCB80635.1"/>
    <property type="molecule type" value="Genomic_DNA"/>
</dbReference>
<proteinExistence type="predicted"/>
<gene>
    <name evidence="1" type="ORF">scyTo_0016290</name>
</gene>
<evidence type="ECO:0000313" key="2">
    <source>
        <dbReference type="Proteomes" id="UP000288216"/>
    </source>
</evidence>
<dbReference type="Proteomes" id="UP000288216">
    <property type="component" value="Unassembled WGS sequence"/>
</dbReference>
<reference evidence="1 2" key="1">
    <citation type="journal article" date="2018" name="Nat. Ecol. Evol.">
        <title>Shark genomes provide insights into elasmobranch evolution and the origin of vertebrates.</title>
        <authorList>
            <person name="Hara Y"/>
            <person name="Yamaguchi K"/>
            <person name="Onimaru K"/>
            <person name="Kadota M"/>
            <person name="Koyanagi M"/>
            <person name="Keeley SD"/>
            <person name="Tatsumi K"/>
            <person name="Tanaka K"/>
            <person name="Motone F"/>
            <person name="Kageyama Y"/>
            <person name="Nozu R"/>
            <person name="Adachi N"/>
            <person name="Nishimura O"/>
            <person name="Nakagawa R"/>
            <person name="Tanegashima C"/>
            <person name="Kiyatake I"/>
            <person name="Matsumoto R"/>
            <person name="Murakumo K"/>
            <person name="Nishida K"/>
            <person name="Terakita A"/>
            <person name="Kuratani S"/>
            <person name="Sato K"/>
            <person name="Hyodo S Kuraku.S."/>
        </authorList>
    </citation>
    <scope>NUCLEOTIDE SEQUENCE [LARGE SCALE GENOMIC DNA]</scope>
</reference>
<accession>A0A401Q5J4</accession>
<sequence length="87" mass="10385">MLLLSNPRYCWHPCEPNHDCDTEQKKLWSVNEKYDVKIIQRDFEEEGMCNKGNQWAMVNAREEEEVMNAEDDCRNEMGQLVYQGIKE</sequence>
<name>A0A401Q5J4_SCYTO</name>